<gene>
    <name evidence="4" type="ORF">BRAA05T21815Z</name>
</gene>
<dbReference type="GO" id="GO:0004371">
    <property type="term" value="F:glycerone kinase activity"/>
    <property type="evidence" value="ECO:0007669"/>
    <property type="project" value="InterPro"/>
</dbReference>
<organism evidence="4">
    <name type="scientific">Brassica campestris</name>
    <name type="common">Field mustard</name>
    <dbReference type="NCBI Taxonomy" id="3711"/>
    <lineage>
        <taxon>Eukaryota</taxon>
        <taxon>Viridiplantae</taxon>
        <taxon>Streptophyta</taxon>
        <taxon>Embryophyta</taxon>
        <taxon>Tracheophyta</taxon>
        <taxon>Spermatophyta</taxon>
        <taxon>Magnoliopsida</taxon>
        <taxon>eudicotyledons</taxon>
        <taxon>Gunneridae</taxon>
        <taxon>Pentapetalae</taxon>
        <taxon>rosids</taxon>
        <taxon>malvids</taxon>
        <taxon>Brassicales</taxon>
        <taxon>Brassicaceae</taxon>
        <taxon>Brassiceae</taxon>
        <taxon>Brassica</taxon>
    </lineage>
</organism>
<dbReference type="Pfam" id="PF02734">
    <property type="entry name" value="Dak2"/>
    <property type="match status" value="1"/>
</dbReference>
<keyword evidence="2" id="KW-0418">Kinase</keyword>
<proteinExistence type="predicted"/>
<evidence type="ECO:0000256" key="2">
    <source>
        <dbReference type="ARBA" id="ARBA00022777"/>
    </source>
</evidence>
<reference evidence="4" key="1">
    <citation type="submission" date="2018-11" db="EMBL/GenBank/DDBJ databases">
        <authorList>
            <consortium name="Genoscope - CEA"/>
            <person name="William W."/>
        </authorList>
    </citation>
    <scope>NUCLEOTIDE SEQUENCE</scope>
</reference>
<accession>A0A3P5ZH50</accession>
<dbReference type="FunFam" id="1.25.40.340:FF:000002">
    <property type="entry name" value="Dihydroxyacetone kinase, L subunit"/>
    <property type="match status" value="1"/>
</dbReference>
<dbReference type="InterPro" id="IPR004007">
    <property type="entry name" value="DhaL_dom"/>
</dbReference>
<evidence type="ECO:0000313" key="4">
    <source>
        <dbReference type="EMBL" id="VDC72101.1"/>
    </source>
</evidence>
<feature type="domain" description="DhaL" evidence="3">
    <location>
        <begin position="1"/>
        <end position="190"/>
    </location>
</feature>
<name>A0A3P5ZH50_BRACM</name>
<evidence type="ECO:0000256" key="1">
    <source>
        <dbReference type="ARBA" id="ARBA00022679"/>
    </source>
</evidence>
<dbReference type="EMBL" id="LR031570">
    <property type="protein sequence ID" value="VDC72101.1"/>
    <property type="molecule type" value="Genomic_DNA"/>
</dbReference>
<dbReference type="Gene3D" id="1.25.40.340">
    <property type="match status" value="1"/>
</dbReference>
<dbReference type="SUPFAM" id="SSF101473">
    <property type="entry name" value="DhaL-like"/>
    <property type="match status" value="1"/>
</dbReference>
<dbReference type="PANTHER" id="PTHR28629">
    <property type="entry name" value="TRIOKINASE/FMN CYCLASE"/>
    <property type="match status" value="1"/>
</dbReference>
<dbReference type="InterPro" id="IPR036117">
    <property type="entry name" value="DhaL_dom_sf"/>
</dbReference>
<sequence length="212" mass="22801">MKADQSTLDRLDAPTKAPSWPFRFLKNLNTFVSLIVSSYPLYDAAETMYAIGASISKAMGGTTGIMYNLLCKAAYAELKKDNIDEEVTPRDWSEALKASIASVRKYGGATEGYRTMLDALIPASQVLEENLSAGVDPVTAFSVSAVAATKGAKSTIQMQAQAGRSSAENLATVPDPGAMAAAVWYRAAARAVRKKQHLKPYGMVRLVAFFYA</sequence>
<keyword evidence="1" id="KW-0808">Transferase</keyword>
<dbReference type="AlphaFoldDB" id="A0A3P5ZH50"/>
<dbReference type="PROSITE" id="PS51480">
    <property type="entry name" value="DHAL"/>
    <property type="match status" value="1"/>
</dbReference>
<protein>
    <recommendedName>
        <fullName evidence="3">DhaL domain-containing protein</fullName>
    </recommendedName>
</protein>
<dbReference type="PANTHER" id="PTHR28629:SF4">
    <property type="entry name" value="TRIOKINASE_FMN CYCLASE"/>
    <property type="match status" value="1"/>
</dbReference>
<evidence type="ECO:0000259" key="3">
    <source>
        <dbReference type="PROSITE" id="PS51480"/>
    </source>
</evidence>
<dbReference type="GO" id="GO:0006071">
    <property type="term" value="P:glycerol metabolic process"/>
    <property type="evidence" value="ECO:0007669"/>
    <property type="project" value="InterPro"/>
</dbReference>
<dbReference type="SMART" id="SM01120">
    <property type="entry name" value="Dak2"/>
    <property type="match status" value="1"/>
</dbReference>
<dbReference type="InterPro" id="IPR050861">
    <property type="entry name" value="Dihydroxyacetone_Kinase"/>
</dbReference>